<feature type="domain" description="Ubiquitin-like" evidence="6">
    <location>
        <begin position="45"/>
        <end position="109"/>
    </location>
</feature>
<name>A0A0C3QXV3_9AGAM</name>
<keyword evidence="8" id="KW-1185">Reference proteome</keyword>
<dbReference type="OrthoDB" id="21589at2759"/>
<dbReference type="PROSITE" id="PS50053">
    <property type="entry name" value="UBIQUITIN_2"/>
    <property type="match status" value="1"/>
</dbReference>
<evidence type="ECO:0000256" key="1">
    <source>
        <dbReference type="ARBA" id="ARBA00004370"/>
    </source>
</evidence>
<evidence type="ECO:0000256" key="2">
    <source>
        <dbReference type="ARBA" id="ARBA00022692"/>
    </source>
</evidence>
<accession>A0A0C3QXV3</accession>
<dbReference type="Proteomes" id="UP000054248">
    <property type="component" value="Unassembled WGS sequence"/>
</dbReference>
<dbReference type="HOGENOM" id="CLU_826890_0_0_1"/>
<dbReference type="PANTHER" id="PTHR12943:SF27">
    <property type="entry name" value="HOMOCYSTEINE-INDUCED ENDOPLASMIC RETICULUM PROTEIN, ISOFORM A"/>
    <property type="match status" value="1"/>
</dbReference>
<dbReference type="STRING" id="1051891.A0A0C3QXV3"/>
<dbReference type="Pfam" id="PF00240">
    <property type="entry name" value="ubiquitin"/>
    <property type="match status" value="1"/>
</dbReference>
<dbReference type="SMART" id="SM00213">
    <property type="entry name" value="UBQ"/>
    <property type="match status" value="1"/>
</dbReference>
<evidence type="ECO:0000259" key="6">
    <source>
        <dbReference type="PROSITE" id="PS50053"/>
    </source>
</evidence>
<feature type="compositionally biased region" description="Low complexity" evidence="5">
    <location>
        <begin position="128"/>
        <end position="159"/>
    </location>
</feature>
<dbReference type="InterPro" id="IPR029071">
    <property type="entry name" value="Ubiquitin-like_domsf"/>
</dbReference>
<feature type="compositionally biased region" description="Low complexity" evidence="5">
    <location>
        <begin position="15"/>
        <end position="42"/>
    </location>
</feature>
<dbReference type="PANTHER" id="PTHR12943">
    <property type="entry name" value="HOMOCYSTEINE-RESPONSIVE ENDOPLASMIC RETICULUM-RESIDENT UNIQUITIN-LIKE DOMAIN HERPUD PROTEIN FAMILY MEMBER"/>
    <property type="match status" value="1"/>
</dbReference>
<comment type="subcellular location">
    <subcellularLocation>
        <location evidence="1">Membrane</location>
    </subcellularLocation>
</comment>
<dbReference type="EMBL" id="KN822945">
    <property type="protein sequence ID" value="KIO33954.1"/>
    <property type="molecule type" value="Genomic_DNA"/>
</dbReference>
<evidence type="ECO:0000256" key="5">
    <source>
        <dbReference type="SAM" id="MobiDB-lite"/>
    </source>
</evidence>
<feature type="region of interest" description="Disordered" evidence="5">
    <location>
        <begin position="1"/>
        <end position="42"/>
    </location>
</feature>
<protein>
    <recommendedName>
        <fullName evidence="6">Ubiquitin-like domain-containing protein</fullName>
    </recommendedName>
</protein>
<sequence length="336" mass="35546">MTDSPASPPSPPPTGSSGLLPHSLDTQTPATTTSSTSPTNSQPLITVILPSQSITFKVPINPSSTVNDLKNVIHNSCPGRPAQSGQRIIWKGRFLKDEEVVEDVIVKNGGSGDPTVYLAVHPSSWTESQPGASSESWSSSPPAASSSPIVDLPATSPTAQTPPPSSPLSSLSPPLLPTFSVSATATTSGSSVPLAAATSLHVPAQFVMHQHSNAIRVLAGQPPLPWLGPSDFRSARNMARGVFGIQNIVWPIKTAVETDLYNKLQKDPEMMKGGVAYEWKLQPALSLCFGPIRATKPTPEARIGNLDPYLPSPPSFTVTPAIGLFYLCRIYLEAFQ</sequence>
<organism evidence="7 8">
    <name type="scientific">Tulasnella calospora MUT 4182</name>
    <dbReference type="NCBI Taxonomy" id="1051891"/>
    <lineage>
        <taxon>Eukaryota</taxon>
        <taxon>Fungi</taxon>
        <taxon>Dikarya</taxon>
        <taxon>Basidiomycota</taxon>
        <taxon>Agaricomycotina</taxon>
        <taxon>Agaricomycetes</taxon>
        <taxon>Cantharellales</taxon>
        <taxon>Tulasnellaceae</taxon>
        <taxon>Tulasnella</taxon>
    </lineage>
</organism>
<dbReference type="GO" id="GO:0016020">
    <property type="term" value="C:membrane"/>
    <property type="evidence" value="ECO:0007669"/>
    <property type="project" value="UniProtKB-SubCell"/>
</dbReference>
<dbReference type="Gene3D" id="3.10.20.90">
    <property type="entry name" value="Phosphatidylinositol 3-kinase Catalytic Subunit, Chain A, domain 1"/>
    <property type="match status" value="1"/>
</dbReference>
<keyword evidence="3" id="KW-1133">Transmembrane helix</keyword>
<proteinExistence type="predicted"/>
<dbReference type="SUPFAM" id="SSF54236">
    <property type="entry name" value="Ubiquitin-like"/>
    <property type="match status" value="1"/>
</dbReference>
<evidence type="ECO:0000256" key="3">
    <source>
        <dbReference type="ARBA" id="ARBA00022989"/>
    </source>
</evidence>
<keyword evidence="4" id="KW-0472">Membrane</keyword>
<dbReference type="GO" id="GO:0030968">
    <property type="term" value="P:endoplasmic reticulum unfolded protein response"/>
    <property type="evidence" value="ECO:0007669"/>
    <property type="project" value="TreeGrafter"/>
</dbReference>
<feature type="compositionally biased region" description="Pro residues" evidence="5">
    <location>
        <begin position="1"/>
        <end position="14"/>
    </location>
</feature>
<feature type="region of interest" description="Disordered" evidence="5">
    <location>
        <begin position="124"/>
        <end position="172"/>
    </location>
</feature>
<dbReference type="InterPro" id="IPR000626">
    <property type="entry name" value="Ubiquitin-like_dom"/>
</dbReference>
<evidence type="ECO:0000313" key="8">
    <source>
        <dbReference type="Proteomes" id="UP000054248"/>
    </source>
</evidence>
<evidence type="ECO:0000313" key="7">
    <source>
        <dbReference type="EMBL" id="KIO33954.1"/>
    </source>
</evidence>
<dbReference type="AlphaFoldDB" id="A0A0C3QXV3"/>
<reference evidence="7 8" key="1">
    <citation type="submission" date="2014-04" db="EMBL/GenBank/DDBJ databases">
        <authorList>
            <consortium name="DOE Joint Genome Institute"/>
            <person name="Kuo A."/>
            <person name="Girlanda M."/>
            <person name="Perotto S."/>
            <person name="Kohler A."/>
            <person name="Nagy L.G."/>
            <person name="Floudas D."/>
            <person name="Copeland A."/>
            <person name="Barry K.W."/>
            <person name="Cichocki N."/>
            <person name="Veneault-Fourrey C."/>
            <person name="LaButti K."/>
            <person name="Lindquist E.A."/>
            <person name="Lipzen A."/>
            <person name="Lundell T."/>
            <person name="Morin E."/>
            <person name="Murat C."/>
            <person name="Sun H."/>
            <person name="Tunlid A."/>
            <person name="Henrissat B."/>
            <person name="Grigoriev I.V."/>
            <person name="Hibbett D.S."/>
            <person name="Martin F."/>
            <person name="Nordberg H.P."/>
            <person name="Cantor M.N."/>
            <person name="Hua S.X."/>
        </authorList>
    </citation>
    <scope>NUCLEOTIDE SEQUENCE [LARGE SCALE GENOMIC DNA]</scope>
    <source>
        <strain evidence="7 8">MUT 4182</strain>
    </source>
</reference>
<gene>
    <name evidence="7" type="ORF">M407DRAFT_17217</name>
</gene>
<evidence type="ECO:0000256" key="4">
    <source>
        <dbReference type="ARBA" id="ARBA00023136"/>
    </source>
</evidence>
<dbReference type="InterPro" id="IPR039751">
    <property type="entry name" value="HERPUD1/2"/>
</dbReference>
<reference evidence="8" key="2">
    <citation type="submission" date="2015-01" db="EMBL/GenBank/DDBJ databases">
        <title>Evolutionary Origins and Diversification of the Mycorrhizal Mutualists.</title>
        <authorList>
            <consortium name="DOE Joint Genome Institute"/>
            <consortium name="Mycorrhizal Genomics Consortium"/>
            <person name="Kohler A."/>
            <person name="Kuo A."/>
            <person name="Nagy L.G."/>
            <person name="Floudas D."/>
            <person name="Copeland A."/>
            <person name="Barry K.W."/>
            <person name="Cichocki N."/>
            <person name="Veneault-Fourrey C."/>
            <person name="LaButti K."/>
            <person name="Lindquist E.A."/>
            <person name="Lipzen A."/>
            <person name="Lundell T."/>
            <person name="Morin E."/>
            <person name="Murat C."/>
            <person name="Riley R."/>
            <person name="Ohm R."/>
            <person name="Sun H."/>
            <person name="Tunlid A."/>
            <person name="Henrissat B."/>
            <person name="Grigoriev I.V."/>
            <person name="Hibbett D.S."/>
            <person name="Martin F."/>
        </authorList>
    </citation>
    <scope>NUCLEOTIDE SEQUENCE [LARGE SCALE GENOMIC DNA]</scope>
    <source>
        <strain evidence="8">MUT 4182</strain>
    </source>
</reference>
<keyword evidence="2" id="KW-0812">Transmembrane</keyword>